<accession>A0A4R4K9J4</accession>
<dbReference type="RefSeq" id="WP_132117912.1">
    <property type="nucleotide sequence ID" value="NZ_SMJU01000007.1"/>
</dbReference>
<protein>
    <submittedName>
        <fullName evidence="1">Uncharacterized protein</fullName>
    </submittedName>
</protein>
<comment type="caution">
    <text evidence="1">The sequence shown here is derived from an EMBL/GenBank/DDBJ whole genome shotgun (WGS) entry which is preliminary data.</text>
</comment>
<keyword evidence="2" id="KW-1185">Reference proteome</keyword>
<reference evidence="1 2" key="1">
    <citation type="submission" date="2019-02" db="EMBL/GenBank/DDBJ databases">
        <title>Arundinibacter roseus gen. nov., sp. nov., a new member of the family Cytophagaceae.</title>
        <authorList>
            <person name="Szuroczki S."/>
            <person name="Khayer B."/>
            <person name="Sproer C."/>
            <person name="Toumi M."/>
            <person name="Szabo A."/>
            <person name="Felfoldi T."/>
            <person name="Schumann P."/>
            <person name="Toth E."/>
        </authorList>
    </citation>
    <scope>NUCLEOTIDE SEQUENCE [LARGE SCALE GENOMIC DNA]</scope>
    <source>
        <strain evidence="1 2">DMA-k-7a</strain>
    </source>
</reference>
<dbReference type="AlphaFoldDB" id="A0A4R4K9J4"/>
<dbReference type="EMBL" id="SMJU01000007">
    <property type="protein sequence ID" value="TDB64398.1"/>
    <property type="molecule type" value="Genomic_DNA"/>
</dbReference>
<proteinExistence type="predicted"/>
<evidence type="ECO:0000313" key="2">
    <source>
        <dbReference type="Proteomes" id="UP000295706"/>
    </source>
</evidence>
<evidence type="ECO:0000313" key="1">
    <source>
        <dbReference type="EMBL" id="TDB64398.1"/>
    </source>
</evidence>
<sequence>MKIWQVRPGVGRIALEKQGSRIVLSNDLPQELLAELAKEKLAAGFLEQVSVPITESTDVESES</sequence>
<dbReference type="Proteomes" id="UP000295706">
    <property type="component" value="Unassembled WGS sequence"/>
</dbReference>
<gene>
    <name evidence="1" type="ORF">EZE20_11995</name>
</gene>
<name>A0A4R4K9J4_9BACT</name>
<organism evidence="1 2">
    <name type="scientific">Arundinibacter roseus</name>
    <dbReference type="NCBI Taxonomy" id="2070510"/>
    <lineage>
        <taxon>Bacteria</taxon>
        <taxon>Pseudomonadati</taxon>
        <taxon>Bacteroidota</taxon>
        <taxon>Cytophagia</taxon>
        <taxon>Cytophagales</taxon>
        <taxon>Spirosomataceae</taxon>
        <taxon>Arundinibacter</taxon>
    </lineage>
</organism>